<evidence type="ECO:0000313" key="4">
    <source>
        <dbReference type="Proteomes" id="UP000215224"/>
    </source>
</evidence>
<feature type="transmembrane region" description="Helical" evidence="1">
    <location>
        <begin position="846"/>
        <end position="865"/>
    </location>
</feature>
<feature type="transmembrane region" description="Helical" evidence="1">
    <location>
        <begin position="461"/>
        <end position="488"/>
    </location>
</feature>
<dbReference type="InterPro" id="IPR001036">
    <property type="entry name" value="Acrflvin-R"/>
</dbReference>
<organism evidence="3 4">
    <name type="scientific">Sutcliffiella cohnii</name>
    <dbReference type="NCBI Taxonomy" id="33932"/>
    <lineage>
        <taxon>Bacteria</taxon>
        <taxon>Bacillati</taxon>
        <taxon>Bacillota</taxon>
        <taxon>Bacilli</taxon>
        <taxon>Bacillales</taxon>
        <taxon>Bacillaceae</taxon>
        <taxon>Sutcliffiella</taxon>
    </lineage>
</organism>
<dbReference type="SUPFAM" id="SSF82693">
    <property type="entry name" value="Multidrug efflux transporter AcrB pore domain, PN1, PN2, PC1 and PC2 subdomains"/>
    <property type="match status" value="3"/>
</dbReference>
<protein>
    <submittedName>
        <fullName evidence="3">Acriflavin resistance protein</fullName>
    </submittedName>
</protein>
<dbReference type="GO" id="GO:0005886">
    <property type="term" value="C:plasma membrane"/>
    <property type="evidence" value="ECO:0007669"/>
    <property type="project" value="TreeGrafter"/>
</dbReference>
<feature type="domain" description="SSD" evidence="2">
    <location>
        <begin position="337"/>
        <end position="489"/>
    </location>
</feature>
<name>A0A223KML8_9BACI</name>
<dbReference type="STRING" id="1314751.GCA_001591425_02507"/>
<dbReference type="KEGG" id="bcoh:BC6307_04595"/>
<dbReference type="InterPro" id="IPR027463">
    <property type="entry name" value="AcrB_DN_DC_subdom"/>
</dbReference>
<dbReference type="Gene3D" id="1.20.1640.10">
    <property type="entry name" value="Multidrug efflux transporter AcrB transmembrane domain"/>
    <property type="match status" value="2"/>
</dbReference>
<proteinExistence type="predicted"/>
<evidence type="ECO:0000313" key="3">
    <source>
        <dbReference type="EMBL" id="AST90608.1"/>
    </source>
</evidence>
<feature type="transmembrane region" description="Helical" evidence="1">
    <location>
        <begin position="331"/>
        <end position="351"/>
    </location>
</feature>
<feature type="transmembrane region" description="Helical" evidence="1">
    <location>
        <begin position="948"/>
        <end position="967"/>
    </location>
</feature>
<dbReference type="RefSeq" id="WP_066416611.1">
    <property type="nucleotide sequence ID" value="NZ_CP018866.1"/>
</dbReference>
<gene>
    <name evidence="3" type="ORF">BC6307_04595</name>
</gene>
<accession>A0A223KML8</accession>
<dbReference type="Gene3D" id="3.30.70.1430">
    <property type="entry name" value="Multidrug efflux transporter AcrB pore domain"/>
    <property type="match status" value="2"/>
</dbReference>
<dbReference type="Gene3D" id="3.30.70.1320">
    <property type="entry name" value="Multidrug efflux transporter AcrB pore domain like"/>
    <property type="match status" value="1"/>
</dbReference>
<feature type="transmembrane region" description="Helical" evidence="1">
    <location>
        <begin position="872"/>
        <end position="894"/>
    </location>
</feature>
<dbReference type="PANTHER" id="PTHR32063">
    <property type="match status" value="1"/>
</dbReference>
<feature type="transmembrane region" description="Helical" evidence="1">
    <location>
        <begin position="429"/>
        <end position="449"/>
    </location>
</feature>
<evidence type="ECO:0000259" key="2">
    <source>
        <dbReference type="PROSITE" id="PS50156"/>
    </source>
</evidence>
<dbReference type="Pfam" id="PF00873">
    <property type="entry name" value="ACR_tran"/>
    <property type="match status" value="1"/>
</dbReference>
<keyword evidence="1" id="KW-1133">Transmembrane helix</keyword>
<dbReference type="GO" id="GO:0042910">
    <property type="term" value="F:xenobiotic transmembrane transporter activity"/>
    <property type="evidence" value="ECO:0007669"/>
    <property type="project" value="TreeGrafter"/>
</dbReference>
<dbReference type="Proteomes" id="UP000215224">
    <property type="component" value="Chromosome"/>
</dbReference>
<feature type="transmembrane region" description="Helical" evidence="1">
    <location>
        <begin position="12"/>
        <end position="32"/>
    </location>
</feature>
<dbReference type="AlphaFoldDB" id="A0A223KML8"/>
<keyword evidence="1" id="KW-0472">Membrane</keyword>
<dbReference type="PANTHER" id="PTHR32063:SF0">
    <property type="entry name" value="SWARMING MOTILITY PROTEIN SWRC"/>
    <property type="match status" value="1"/>
</dbReference>
<evidence type="ECO:0000256" key="1">
    <source>
        <dbReference type="SAM" id="Phobius"/>
    </source>
</evidence>
<dbReference type="Gene3D" id="3.30.2090.10">
    <property type="entry name" value="Multidrug efflux transporter AcrB TolC docking domain, DN and DC subdomains"/>
    <property type="match status" value="2"/>
</dbReference>
<dbReference type="InterPro" id="IPR000731">
    <property type="entry name" value="SSD"/>
</dbReference>
<keyword evidence="4" id="KW-1185">Reference proteome</keyword>
<feature type="transmembrane region" description="Helical" evidence="1">
    <location>
        <begin position="900"/>
        <end position="927"/>
    </location>
</feature>
<dbReference type="PROSITE" id="PS50156">
    <property type="entry name" value="SSD"/>
    <property type="match status" value="1"/>
</dbReference>
<feature type="transmembrane region" description="Helical" evidence="1">
    <location>
        <begin position="979"/>
        <end position="1005"/>
    </location>
</feature>
<dbReference type="SUPFAM" id="SSF82714">
    <property type="entry name" value="Multidrug efflux transporter AcrB TolC docking domain, DN and DC subdomains"/>
    <property type="match status" value="2"/>
</dbReference>
<sequence>MNIAKLSVLRPIAMSMVIVLMLILGGVSMRGMPVDLFPELTFPIVAVTTTYEGAGPEEIENLVSSPIENAMGTLPNVESVTSISRSGGSLVLVAFEWGTDMDFASLDMRERIDSVRDFLPAGANTPRVLRFNPSDLPIVQLAVTDPTGEMTKAKQLAEQEIVPVLNNVDGIASISVEGGAANEIRITLDPNKLNSYGVTLDQLQQIIASENLNLPGGALQDQNQNLPIRITGQYENIFDVKSLPIPTKNGVITLDELGEIIETLEPTTQLSYLNGEPAVGISILKQSGSNTVTVANDIEKQIEEMKKILPEGVQIKSIFNQSDFIEQSIRAVATNMIVGSILAALVLFLFLRNVRSTLIIAFSIPISIVTTFIFMYFTGQTLNLLTLGGLALGIGMMVDNAIVILENIYRLRQSGLSLKDAAIKGAGEVGPAIVASTLTTVIVFLPIVFVDGLAAQLFKPLALVISFSLLASLFTALIIVPLFSSLLLKVNKKQSNFEERFSTFTQWYRRVLQSALKHPKKTVSLVLFLFSISLIGIPFLGKEFLPQQDQSFISMSARLPEGSALEATYAVMEDINEQLQMLDEIDSTFITVGGADNFSVRAGTQTNRANYSILLKPVNERNRTDMQIADDIRQRLKNIPGADISISSSDSGFSSHPISLSITGPELNTLKGIADDVISIISEVDGVREPTSNYTEGNPEIVVQLDRTKASQYGIGSAQVAMAVSNATRGIVASQLARDGEELNIRLALEDTYTQSIEQLENLLITTPLGETIPLQAVASISRGQGPTQITRTNRLREITVNAHIVDRDLGSIVDDIEKELRDRIYLPTNQYKISFGGQDEQMNDAFFKLGGALLLAIVLVYMVMAGQFESYFYPLIIMFSIPLTAIGIITGLLLTNQPIGVGSLVGMLILTGIVVNNAIVFVDYVNILKKQGLSTTEAILEAGPTRIRPIFMTALTTILGLIPLTIGIGEGMEIQQPMAIVIVFGLSFATVITLIFIPVVYYLFDQWREKRRNAKDQITA</sequence>
<dbReference type="Gene3D" id="3.30.70.1440">
    <property type="entry name" value="Multidrug efflux transporter AcrB pore domain"/>
    <property type="match status" value="1"/>
</dbReference>
<dbReference type="SUPFAM" id="SSF82866">
    <property type="entry name" value="Multidrug efflux transporter AcrB transmembrane domain"/>
    <property type="match status" value="2"/>
</dbReference>
<feature type="transmembrane region" description="Helical" evidence="1">
    <location>
        <begin position="384"/>
        <end position="408"/>
    </location>
</feature>
<dbReference type="EMBL" id="CP018866">
    <property type="protein sequence ID" value="AST90608.1"/>
    <property type="molecule type" value="Genomic_DNA"/>
</dbReference>
<feature type="transmembrane region" description="Helical" evidence="1">
    <location>
        <begin position="522"/>
        <end position="541"/>
    </location>
</feature>
<dbReference type="PRINTS" id="PR00702">
    <property type="entry name" value="ACRIFLAVINRP"/>
</dbReference>
<feature type="transmembrane region" description="Helical" evidence="1">
    <location>
        <begin position="358"/>
        <end position="378"/>
    </location>
</feature>
<keyword evidence="1" id="KW-0812">Transmembrane</keyword>
<reference evidence="3 4" key="1">
    <citation type="submission" date="2016-12" db="EMBL/GenBank/DDBJ databases">
        <title>The whole genome sequencing and assembly of Bacillus cohnii DSM 6307T strain.</title>
        <authorList>
            <person name="Lee Y.-J."/>
            <person name="Yi H."/>
            <person name="Bahn Y.-S."/>
            <person name="Kim J.F."/>
            <person name="Lee D.-W."/>
        </authorList>
    </citation>
    <scope>NUCLEOTIDE SEQUENCE [LARGE SCALE GENOMIC DNA]</scope>
    <source>
        <strain evidence="3 4">DSM 6307</strain>
    </source>
</reference>